<dbReference type="Proteomes" id="UP000199701">
    <property type="component" value="Unassembled WGS sequence"/>
</dbReference>
<dbReference type="STRING" id="99656.SAMN05421659_10363"/>
<evidence type="ECO:0000259" key="1">
    <source>
        <dbReference type="Pfam" id="PF13280"/>
    </source>
</evidence>
<accession>A0A1I0NH19</accession>
<feature type="domain" description="WCX" evidence="2">
    <location>
        <begin position="254"/>
        <end position="322"/>
    </location>
</feature>
<dbReference type="InterPro" id="IPR057727">
    <property type="entry name" value="WCX_dom"/>
</dbReference>
<name>A0A1I0NH19_9FIRM</name>
<reference evidence="3 4" key="1">
    <citation type="submission" date="2016-10" db="EMBL/GenBank/DDBJ databases">
        <authorList>
            <person name="de Groot N.N."/>
        </authorList>
    </citation>
    <scope>NUCLEOTIDE SEQUENCE [LARGE SCALE GENOMIC DNA]</scope>
    <source>
        <strain evidence="3 4">DSM 9179</strain>
    </source>
</reference>
<dbReference type="InterPro" id="IPR036388">
    <property type="entry name" value="WH-like_DNA-bd_sf"/>
</dbReference>
<feature type="domain" description="WYL" evidence="1">
    <location>
        <begin position="152"/>
        <end position="216"/>
    </location>
</feature>
<keyword evidence="4" id="KW-1185">Reference proteome</keyword>
<proteinExistence type="predicted"/>
<dbReference type="InterPro" id="IPR026881">
    <property type="entry name" value="WYL_dom"/>
</dbReference>
<evidence type="ECO:0000259" key="2">
    <source>
        <dbReference type="Pfam" id="PF25583"/>
    </source>
</evidence>
<dbReference type="InterPro" id="IPR051534">
    <property type="entry name" value="CBASS_pafABC_assoc_protein"/>
</dbReference>
<keyword evidence="3" id="KW-0238">DNA-binding</keyword>
<dbReference type="GO" id="GO:0003677">
    <property type="term" value="F:DNA binding"/>
    <property type="evidence" value="ECO:0007669"/>
    <property type="project" value="UniProtKB-KW"/>
</dbReference>
<organism evidence="3 4">
    <name type="scientific">[Clostridium] fimetarium</name>
    <dbReference type="NCBI Taxonomy" id="99656"/>
    <lineage>
        <taxon>Bacteria</taxon>
        <taxon>Bacillati</taxon>
        <taxon>Bacillota</taxon>
        <taxon>Clostridia</taxon>
        <taxon>Lachnospirales</taxon>
        <taxon>Lachnospiraceae</taxon>
    </lineage>
</organism>
<dbReference type="PROSITE" id="PS52050">
    <property type="entry name" value="WYL"/>
    <property type="match status" value="1"/>
</dbReference>
<sequence>MGILCRGLMGQQLSIQELANECEVSTKTISRDINVIKNFLANNSEQLDNIEIEYDKKSNKYNISMKGFLDNKEVFALVEILIGSRVLHKDDLDNIVNKLKKFTKGKDREMLGELVGKELLHYNSVKLDHREESVFNSDKTNSENYLIDNVWALTNAIHKRKEISINYYKMDGNKIERRIIPLSIMVNEYYFYLIAAKADDEEFSPRYFRVDRITEIIEHRATTRNINKYRFDEGALRSQIQFMWPGTLMNIAFEFTGPSVQAILDRIPTAQCTRDDKTGKNIITAEVYGDGIKMYLLSQGSWVKVLRPKRLVEEIKGEIEKMGCMYC</sequence>
<dbReference type="PANTHER" id="PTHR34580">
    <property type="match status" value="1"/>
</dbReference>
<dbReference type="Pfam" id="PF13280">
    <property type="entry name" value="WYL"/>
    <property type="match status" value="1"/>
</dbReference>
<dbReference type="PANTHER" id="PTHR34580:SF1">
    <property type="entry name" value="PROTEIN PAFC"/>
    <property type="match status" value="1"/>
</dbReference>
<dbReference type="Pfam" id="PF25583">
    <property type="entry name" value="WCX"/>
    <property type="match status" value="1"/>
</dbReference>
<protein>
    <submittedName>
        <fullName evidence="3">Predicted DNA-binding transcriptional regulator YafY, contains an HTH and WYL domains</fullName>
    </submittedName>
</protein>
<evidence type="ECO:0000313" key="4">
    <source>
        <dbReference type="Proteomes" id="UP000199701"/>
    </source>
</evidence>
<dbReference type="AlphaFoldDB" id="A0A1I0NH19"/>
<dbReference type="EMBL" id="FOJI01000003">
    <property type="protein sequence ID" value="SEW00064.1"/>
    <property type="molecule type" value="Genomic_DNA"/>
</dbReference>
<gene>
    <name evidence="3" type="ORF">SAMN05421659_10363</name>
</gene>
<evidence type="ECO:0000313" key="3">
    <source>
        <dbReference type="EMBL" id="SEW00064.1"/>
    </source>
</evidence>
<dbReference type="Gene3D" id="1.10.10.10">
    <property type="entry name" value="Winged helix-like DNA-binding domain superfamily/Winged helix DNA-binding domain"/>
    <property type="match status" value="1"/>
</dbReference>